<proteinExistence type="predicted"/>
<dbReference type="RefSeq" id="WP_221950304.1">
    <property type="nucleotide sequence ID" value="NZ_JAAXDY010000006.1"/>
</dbReference>
<dbReference type="EMBL" id="JAAXEP010000007">
    <property type="protein sequence ID" value="MBY5629623.1"/>
    <property type="molecule type" value="Genomic_DNA"/>
</dbReference>
<sequence length="100" mass="11216">MDIGYFKRVAVDPAALDAVDRQIVVRQIVDELQEICDSDAASGGPHRYPALNHLLQTIRASITSIVKADDSCWERIIDELLQLRATMVDLRIDRDGKTSH</sequence>
<name>A0AAJ1A932_RHILE</name>
<gene>
    <name evidence="1" type="ORF">HFO42_16155</name>
</gene>
<evidence type="ECO:0000313" key="2">
    <source>
        <dbReference type="Proteomes" id="UP000825699"/>
    </source>
</evidence>
<accession>A0AAJ1A932</accession>
<dbReference type="Proteomes" id="UP000825699">
    <property type="component" value="Unassembled WGS sequence"/>
</dbReference>
<organism evidence="1 2">
    <name type="scientific">Rhizobium leguminosarum</name>
    <dbReference type="NCBI Taxonomy" id="384"/>
    <lineage>
        <taxon>Bacteria</taxon>
        <taxon>Pseudomonadati</taxon>
        <taxon>Pseudomonadota</taxon>
        <taxon>Alphaproteobacteria</taxon>
        <taxon>Hyphomicrobiales</taxon>
        <taxon>Rhizobiaceae</taxon>
        <taxon>Rhizobium/Agrobacterium group</taxon>
        <taxon>Rhizobium</taxon>
    </lineage>
</organism>
<protein>
    <submittedName>
        <fullName evidence="1">Uncharacterized protein</fullName>
    </submittedName>
</protein>
<comment type="caution">
    <text evidence="1">The sequence shown here is derived from an EMBL/GenBank/DDBJ whole genome shotgun (WGS) entry which is preliminary data.</text>
</comment>
<reference evidence="1" key="1">
    <citation type="submission" date="2020-04" db="EMBL/GenBank/DDBJ databases">
        <title>Global-level population genomics supports evidence of horizontal gene transfer on evolution of Rhizobia in Lentils.</title>
        <authorList>
            <person name="Gai Y."/>
            <person name="Cook D."/>
            <person name="Riely B."/>
        </authorList>
    </citation>
    <scope>NUCLEOTIDE SEQUENCE</scope>
    <source>
        <strain evidence="1">Derici101B</strain>
    </source>
</reference>
<evidence type="ECO:0000313" key="1">
    <source>
        <dbReference type="EMBL" id="MBY5629623.1"/>
    </source>
</evidence>
<dbReference type="AlphaFoldDB" id="A0AAJ1A932"/>